<name>A0AAW0BLF2_9AGAR</name>
<reference evidence="1 2" key="1">
    <citation type="journal article" date="2024" name="J Genomics">
        <title>Draft genome sequencing and assembly of Favolaschia claudopus CIRM-BRFM 2984 isolated from oak limbs.</title>
        <authorList>
            <person name="Navarro D."/>
            <person name="Drula E."/>
            <person name="Chaduli D."/>
            <person name="Cazenave R."/>
            <person name="Ahrendt S."/>
            <person name="Wang J."/>
            <person name="Lipzen A."/>
            <person name="Daum C."/>
            <person name="Barry K."/>
            <person name="Grigoriev I.V."/>
            <person name="Favel A."/>
            <person name="Rosso M.N."/>
            <person name="Martin F."/>
        </authorList>
    </citation>
    <scope>NUCLEOTIDE SEQUENCE [LARGE SCALE GENOMIC DNA]</scope>
    <source>
        <strain evidence="1 2">CIRM-BRFM 2984</strain>
    </source>
</reference>
<dbReference type="Proteomes" id="UP001362999">
    <property type="component" value="Unassembled WGS sequence"/>
</dbReference>
<evidence type="ECO:0000313" key="1">
    <source>
        <dbReference type="EMBL" id="KAK7026635.1"/>
    </source>
</evidence>
<sequence length="77" mass="8636">TTALVLSLAALKTMSGTIPTYYAAAFRHSQYHRRPRRWNANSASRSAMGSRLRGVCQKAMFLFRPPIRSTSLPLIIL</sequence>
<feature type="non-terminal residue" evidence="1">
    <location>
        <position position="1"/>
    </location>
</feature>
<dbReference type="AlphaFoldDB" id="A0AAW0BLF2"/>
<keyword evidence="2" id="KW-1185">Reference proteome</keyword>
<protein>
    <submittedName>
        <fullName evidence="1">Uncharacterized protein</fullName>
    </submittedName>
</protein>
<comment type="caution">
    <text evidence="1">The sequence shown here is derived from an EMBL/GenBank/DDBJ whole genome shotgun (WGS) entry which is preliminary data.</text>
</comment>
<accession>A0AAW0BLF2</accession>
<proteinExistence type="predicted"/>
<evidence type="ECO:0000313" key="2">
    <source>
        <dbReference type="Proteomes" id="UP001362999"/>
    </source>
</evidence>
<organism evidence="1 2">
    <name type="scientific">Favolaschia claudopus</name>
    <dbReference type="NCBI Taxonomy" id="2862362"/>
    <lineage>
        <taxon>Eukaryota</taxon>
        <taxon>Fungi</taxon>
        <taxon>Dikarya</taxon>
        <taxon>Basidiomycota</taxon>
        <taxon>Agaricomycotina</taxon>
        <taxon>Agaricomycetes</taxon>
        <taxon>Agaricomycetidae</taxon>
        <taxon>Agaricales</taxon>
        <taxon>Marasmiineae</taxon>
        <taxon>Mycenaceae</taxon>
        <taxon>Favolaschia</taxon>
    </lineage>
</organism>
<gene>
    <name evidence="1" type="ORF">R3P38DRAFT_2943755</name>
</gene>
<dbReference type="EMBL" id="JAWWNJ010000031">
    <property type="protein sequence ID" value="KAK7026635.1"/>
    <property type="molecule type" value="Genomic_DNA"/>
</dbReference>